<organism evidence="3 4">
    <name type="scientific">Mycobacterium triplex</name>
    <dbReference type="NCBI Taxonomy" id="47839"/>
    <lineage>
        <taxon>Bacteria</taxon>
        <taxon>Bacillati</taxon>
        <taxon>Actinomycetota</taxon>
        <taxon>Actinomycetes</taxon>
        <taxon>Mycobacteriales</taxon>
        <taxon>Mycobacteriaceae</taxon>
        <taxon>Mycobacterium</taxon>
        <taxon>Mycobacterium simiae complex</taxon>
    </lineage>
</organism>
<protein>
    <recommendedName>
        <fullName evidence="5">M protein</fullName>
    </recommendedName>
</protein>
<feature type="coiled-coil region" evidence="1">
    <location>
        <begin position="120"/>
        <end position="172"/>
    </location>
</feature>
<name>A0ABX3VY65_9MYCO</name>
<sequence>MDPDGYARKLRKNPDSESSSFHVEMHDEQFDELHASAQRRRSHIGALSQQLCSSQAELESTSARFTELAGEIPADIAGLSDRLSRILNAAAADAEETRAEARQFAATVQIEAEERAARIISEAQLEYDSATSLRADLETQSKQMRVDIARLREQAALNAADIVREAEEAAEEMLTSVQRDIDGQLMQAQAKLDELIGVRAQIATQLRDFYEKFNQLDGSMAPIQHVQVTRLASSSSNTRPSYGTHAAAEVHLADGAIHKIG</sequence>
<keyword evidence="4" id="KW-1185">Reference proteome</keyword>
<evidence type="ECO:0000313" key="3">
    <source>
        <dbReference type="EMBL" id="ORW99567.1"/>
    </source>
</evidence>
<reference evidence="3 4" key="1">
    <citation type="submission" date="2016-01" db="EMBL/GenBank/DDBJ databases">
        <title>The new phylogeny of the genus Mycobacterium.</title>
        <authorList>
            <person name="Tarcisio F."/>
            <person name="Conor M."/>
            <person name="Antonella G."/>
            <person name="Elisabetta G."/>
            <person name="Giulia F.S."/>
            <person name="Sara T."/>
            <person name="Anna F."/>
            <person name="Clotilde B."/>
            <person name="Roberto B."/>
            <person name="Veronica D.S."/>
            <person name="Fabio R."/>
            <person name="Monica P."/>
            <person name="Olivier J."/>
            <person name="Enrico T."/>
            <person name="Nicola S."/>
        </authorList>
    </citation>
    <scope>NUCLEOTIDE SEQUENCE [LARGE SCALE GENOMIC DNA]</scope>
    <source>
        <strain evidence="3 4">DSM 44626</strain>
    </source>
</reference>
<feature type="compositionally biased region" description="Basic and acidic residues" evidence="2">
    <location>
        <begin position="23"/>
        <end position="34"/>
    </location>
</feature>
<gene>
    <name evidence="3" type="ORF">AWC29_27910</name>
</gene>
<dbReference type="EMBL" id="LQPY01000038">
    <property type="protein sequence ID" value="ORW99567.1"/>
    <property type="molecule type" value="Genomic_DNA"/>
</dbReference>
<accession>A0ABX3VY65</accession>
<dbReference type="Proteomes" id="UP000193710">
    <property type="component" value="Unassembled WGS sequence"/>
</dbReference>
<feature type="region of interest" description="Disordered" evidence="2">
    <location>
        <begin position="1"/>
        <end position="39"/>
    </location>
</feature>
<evidence type="ECO:0000313" key="4">
    <source>
        <dbReference type="Proteomes" id="UP000193710"/>
    </source>
</evidence>
<evidence type="ECO:0008006" key="5">
    <source>
        <dbReference type="Google" id="ProtNLM"/>
    </source>
</evidence>
<evidence type="ECO:0000256" key="2">
    <source>
        <dbReference type="SAM" id="MobiDB-lite"/>
    </source>
</evidence>
<comment type="caution">
    <text evidence="3">The sequence shown here is derived from an EMBL/GenBank/DDBJ whole genome shotgun (WGS) entry which is preliminary data.</text>
</comment>
<evidence type="ECO:0000256" key="1">
    <source>
        <dbReference type="SAM" id="Coils"/>
    </source>
</evidence>
<keyword evidence="1" id="KW-0175">Coiled coil</keyword>
<proteinExistence type="predicted"/>